<dbReference type="Proteomes" id="UP001209476">
    <property type="component" value="Unassembled WGS sequence"/>
</dbReference>
<evidence type="ECO:0000313" key="2">
    <source>
        <dbReference type="Proteomes" id="UP001209476"/>
    </source>
</evidence>
<proteinExistence type="predicted"/>
<comment type="caution">
    <text evidence="1">The sequence shown here is derived from an EMBL/GenBank/DDBJ whole genome shotgun (WGS) entry which is preliminary data.</text>
</comment>
<name>A0AAW5UVR5_9BACT</name>
<organism evidence="1 2">
    <name type="scientific">Segatella copri</name>
    <dbReference type="NCBI Taxonomy" id="165179"/>
    <lineage>
        <taxon>Bacteria</taxon>
        <taxon>Pseudomonadati</taxon>
        <taxon>Bacteroidota</taxon>
        <taxon>Bacteroidia</taxon>
        <taxon>Bacteroidales</taxon>
        <taxon>Prevotellaceae</taxon>
        <taxon>Segatella</taxon>
    </lineage>
</organism>
<reference evidence="1" key="1">
    <citation type="submission" date="2022-11" db="EMBL/GenBank/DDBJ databases">
        <title>Genomic repertoires linked with pathogenic potency of arthritogenic Prevotella copri isolated from the gut of rheumatoid arthritis patients.</title>
        <authorList>
            <person name="Nii T."/>
            <person name="Maeda Y."/>
            <person name="Motooka D."/>
            <person name="Naito M."/>
            <person name="Matsumoto Y."/>
            <person name="Ogawa T."/>
            <person name="Oguro-Igashira E."/>
            <person name="Kishikawa T."/>
            <person name="Yamashita M."/>
            <person name="Koizumi S."/>
            <person name="Kurakawa T."/>
            <person name="Okumura R."/>
            <person name="Kayama H."/>
            <person name="Murakami M."/>
            <person name="Sakaguchi T."/>
            <person name="Das B."/>
            <person name="Nakamura S."/>
            <person name="Okada Y."/>
            <person name="Kumanogoh A."/>
            <person name="Takeda K."/>
        </authorList>
    </citation>
    <scope>NUCLEOTIDE SEQUENCE</scope>
    <source>
        <strain evidence="1">RA-N001-16</strain>
    </source>
</reference>
<dbReference type="RefSeq" id="WP_153073944.1">
    <property type="nucleotide sequence ID" value="NZ_DAWCZU010000045.1"/>
</dbReference>
<protein>
    <submittedName>
        <fullName evidence="1">Uncharacterized protein</fullName>
    </submittedName>
</protein>
<dbReference type="AlphaFoldDB" id="A0AAW5UVR5"/>
<evidence type="ECO:0000313" key="1">
    <source>
        <dbReference type="EMBL" id="MCW4163757.1"/>
    </source>
</evidence>
<accession>A0AAW5UVR5</accession>
<gene>
    <name evidence="1" type="ORF">ONS98_00660</name>
</gene>
<dbReference type="EMBL" id="JAPDUM010000001">
    <property type="protein sequence ID" value="MCW4163757.1"/>
    <property type="molecule type" value="Genomic_DNA"/>
</dbReference>
<sequence length="57" mass="6719">MATAIKAIPTLHGEDAIRFREEMEANERAFLSRSKRDRNKDPFVIKMREMLRKSGLR</sequence>